<keyword evidence="11" id="KW-0234">DNA repair</keyword>
<comment type="similarity">
    <text evidence="2">Belongs to the uracil-DNA glycosylase (UDG) superfamily. Type 4 (UDGa) family.</text>
</comment>
<dbReference type="EC" id="3.2.2.27" evidence="3"/>
<dbReference type="RefSeq" id="WP_161766691.1">
    <property type="nucleotide sequence ID" value="NZ_JAAATW010000002.1"/>
</dbReference>
<dbReference type="EMBL" id="JAAATW010000002">
    <property type="protein sequence ID" value="NBE07660.1"/>
    <property type="molecule type" value="Genomic_DNA"/>
</dbReference>
<evidence type="ECO:0000256" key="6">
    <source>
        <dbReference type="ARBA" id="ARBA00022723"/>
    </source>
</evidence>
<comment type="caution">
    <text evidence="13">The sequence shown here is derived from an EMBL/GenBank/DDBJ whole genome shotgun (WGS) entry which is preliminary data.</text>
</comment>
<proteinExistence type="inferred from homology"/>
<dbReference type="InterPro" id="IPR005273">
    <property type="entry name" value="Ura-DNA_glyco_family4"/>
</dbReference>
<keyword evidence="9" id="KW-0408">Iron</keyword>
<dbReference type="NCBIfam" id="TIGR00758">
    <property type="entry name" value="UDG_fam4"/>
    <property type="match status" value="1"/>
</dbReference>
<dbReference type="Proteomes" id="UP001517376">
    <property type="component" value="Unassembled WGS sequence"/>
</dbReference>
<evidence type="ECO:0000313" key="14">
    <source>
        <dbReference type="Proteomes" id="UP001517376"/>
    </source>
</evidence>
<evidence type="ECO:0000256" key="7">
    <source>
        <dbReference type="ARBA" id="ARBA00022763"/>
    </source>
</evidence>
<dbReference type="Gene3D" id="3.40.470.10">
    <property type="entry name" value="Uracil-DNA glycosylase-like domain"/>
    <property type="match status" value="1"/>
</dbReference>
<dbReference type="InterPro" id="IPR051536">
    <property type="entry name" value="UDG_Type-4/5"/>
</dbReference>
<keyword evidence="6" id="KW-0479">Metal-binding</keyword>
<dbReference type="SMART" id="SM00986">
    <property type="entry name" value="UDG"/>
    <property type="match status" value="1"/>
</dbReference>
<evidence type="ECO:0000256" key="10">
    <source>
        <dbReference type="ARBA" id="ARBA00023014"/>
    </source>
</evidence>
<evidence type="ECO:0000256" key="1">
    <source>
        <dbReference type="ARBA" id="ARBA00001400"/>
    </source>
</evidence>
<sequence length="292" mass="30912">MGIDFDTTTPEGWQAALAALQWQLELGVTEVIGETPANAYDLADRAPWLAPAAASAAPAGSGRGEARPPARAAEPYVPQISAEERAAQAADAAVAEAQARAGAAGSLDALREAMAAYDHCELKKGARNLVFADGRAGARVLVLGEAPGRDEDLEGRPFVGAAGQLLDRMFAAIGLSRDNPDLQHALYITNVMPWRPPGNREPTPEEIAMMRPFVERHIALAAPEVIVLMGNTPCAALLGAKGILRLRGNWTTALGLPVMPMTHPAYLLRNPVAKREAWADLLEIKAKLNGPS</sequence>
<reference evidence="14" key="1">
    <citation type="submission" date="2020-01" db="EMBL/GenBank/DDBJ databases">
        <title>Sphingomonas sp. strain CSW-10.</title>
        <authorList>
            <person name="Chen W.-M."/>
        </authorList>
    </citation>
    <scope>NUCLEOTIDE SEQUENCE [LARGE SCALE GENOMIC DNA]</scope>
    <source>
        <strain evidence="14">CCP-1</strain>
    </source>
</reference>
<organism evidence="13 14">
    <name type="scientific">Paragemmobacter ruber</name>
    <dbReference type="NCBI Taxonomy" id="1985673"/>
    <lineage>
        <taxon>Bacteria</taxon>
        <taxon>Pseudomonadati</taxon>
        <taxon>Pseudomonadota</taxon>
        <taxon>Alphaproteobacteria</taxon>
        <taxon>Rhodobacterales</taxon>
        <taxon>Paracoccaceae</taxon>
        <taxon>Paragemmobacter</taxon>
    </lineage>
</organism>
<dbReference type="PANTHER" id="PTHR33693:SF1">
    <property type="entry name" value="TYPE-4 URACIL-DNA GLYCOSYLASE"/>
    <property type="match status" value="1"/>
</dbReference>
<accession>A0ABW9Y560</accession>
<evidence type="ECO:0000256" key="9">
    <source>
        <dbReference type="ARBA" id="ARBA00023004"/>
    </source>
</evidence>
<keyword evidence="10" id="KW-0411">Iron-sulfur</keyword>
<dbReference type="InterPro" id="IPR005122">
    <property type="entry name" value="Uracil-DNA_glycosylase-like"/>
</dbReference>
<dbReference type="CDD" id="cd10030">
    <property type="entry name" value="UDG-F4_TTUDGA_SPO1dp_like"/>
    <property type="match status" value="1"/>
</dbReference>
<feature type="domain" description="Uracil-DNA glycosylase-like" evidence="12">
    <location>
        <begin position="131"/>
        <end position="282"/>
    </location>
</feature>
<evidence type="ECO:0000259" key="12">
    <source>
        <dbReference type="SMART" id="SM00986"/>
    </source>
</evidence>
<evidence type="ECO:0000256" key="5">
    <source>
        <dbReference type="ARBA" id="ARBA00022485"/>
    </source>
</evidence>
<evidence type="ECO:0000256" key="4">
    <source>
        <dbReference type="ARBA" id="ARBA00019403"/>
    </source>
</evidence>
<keyword evidence="14" id="KW-1185">Reference proteome</keyword>
<evidence type="ECO:0000256" key="8">
    <source>
        <dbReference type="ARBA" id="ARBA00022801"/>
    </source>
</evidence>
<name>A0ABW9Y560_9RHOB</name>
<dbReference type="Pfam" id="PF03167">
    <property type="entry name" value="UDG"/>
    <property type="match status" value="1"/>
</dbReference>
<gene>
    <name evidence="13" type="ORF">GU920_08940</name>
</gene>
<comment type="catalytic activity">
    <reaction evidence="1">
        <text>Hydrolyzes single-stranded DNA or mismatched double-stranded DNA and polynucleotides, releasing free uracil.</text>
        <dbReference type="EC" id="3.2.2.27"/>
    </reaction>
</comment>
<evidence type="ECO:0000313" key="13">
    <source>
        <dbReference type="EMBL" id="NBE07660.1"/>
    </source>
</evidence>
<dbReference type="SMART" id="SM00987">
    <property type="entry name" value="UreE_C"/>
    <property type="match status" value="1"/>
</dbReference>
<keyword evidence="8" id="KW-0378">Hydrolase</keyword>
<evidence type="ECO:0000256" key="2">
    <source>
        <dbReference type="ARBA" id="ARBA00006521"/>
    </source>
</evidence>
<dbReference type="PANTHER" id="PTHR33693">
    <property type="entry name" value="TYPE-5 URACIL-DNA GLYCOSYLASE"/>
    <property type="match status" value="1"/>
</dbReference>
<evidence type="ECO:0000256" key="11">
    <source>
        <dbReference type="ARBA" id="ARBA00023204"/>
    </source>
</evidence>
<keyword evidence="5" id="KW-0004">4Fe-4S</keyword>
<evidence type="ECO:0000256" key="3">
    <source>
        <dbReference type="ARBA" id="ARBA00012030"/>
    </source>
</evidence>
<dbReference type="SUPFAM" id="SSF52141">
    <property type="entry name" value="Uracil-DNA glycosylase-like"/>
    <property type="match status" value="1"/>
</dbReference>
<dbReference type="InterPro" id="IPR036895">
    <property type="entry name" value="Uracil-DNA_glycosylase-like_sf"/>
</dbReference>
<keyword evidence="7" id="KW-0227">DNA damage</keyword>
<protein>
    <recommendedName>
        <fullName evidence="4">Type-4 uracil-DNA glycosylase</fullName>
        <ecNumber evidence="3">3.2.2.27</ecNumber>
    </recommendedName>
</protein>